<dbReference type="InterPro" id="IPR006104">
    <property type="entry name" value="Glyco_hydro_2_N"/>
</dbReference>
<feature type="domain" description="Glycoside hydrolase family 2 immunoglobulin-like beta-sandwich" evidence="4">
    <location>
        <begin position="329"/>
        <end position="379"/>
    </location>
</feature>
<dbReference type="Gene3D" id="2.60.120.260">
    <property type="entry name" value="Galactose-binding domain-like"/>
    <property type="match status" value="1"/>
</dbReference>
<keyword evidence="3" id="KW-0326">Glycosidase</keyword>
<dbReference type="EMBL" id="MTYI01000059">
    <property type="protein sequence ID" value="PNP54534.1"/>
    <property type="molecule type" value="Genomic_DNA"/>
</dbReference>
<dbReference type="Gene3D" id="2.60.40.10">
    <property type="entry name" value="Immunoglobulins"/>
    <property type="match status" value="1"/>
</dbReference>
<organism evidence="7 8">
    <name type="scientific">Trichoderma harzianum</name>
    <name type="common">Hypocrea lixii</name>
    <dbReference type="NCBI Taxonomy" id="5544"/>
    <lineage>
        <taxon>Eukaryota</taxon>
        <taxon>Fungi</taxon>
        <taxon>Dikarya</taxon>
        <taxon>Ascomycota</taxon>
        <taxon>Pezizomycotina</taxon>
        <taxon>Sordariomycetes</taxon>
        <taxon>Hypocreomycetidae</taxon>
        <taxon>Hypocreales</taxon>
        <taxon>Hypocreaceae</taxon>
        <taxon>Trichoderma</taxon>
    </lineage>
</organism>
<comment type="similarity">
    <text evidence="1">Belongs to the glycosyl hydrolase 2 family.</text>
</comment>
<dbReference type="PANTHER" id="PTHR42732:SF4">
    <property type="entry name" value="BETA-MANNOSIDASE"/>
    <property type="match status" value="1"/>
</dbReference>
<dbReference type="InterPro" id="IPR008979">
    <property type="entry name" value="Galactose-bd-like_sf"/>
</dbReference>
<evidence type="ECO:0000256" key="2">
    <source>
        <dbReference type="ARBA" id="ARBA00022801"/>
    </source>
</evidence>
<evidence type="ECO:0000256" key="1">
    <source>
        <dbReference type="ARBA" id="ARBA00007401"/>
    </source>
</evidence>
<protein>
    <recommendedName>
        <fullName evidence="9">Glycoside hydrolase family 2 protein</fullName>
    </recommendedName>
</protein>
<feature type="domain" description="Glycosyl hydrolases family 2 sugar binding" evidence="6">
    <location>
        <begin position="107"/>
        <end position="204"/>
    </location>
</feature>
<evidence type="ECO:0000259" key="4">
    <source>
        <dbReference type="Pfam" id="PF00703"/>
    </source>
</evidence>
<comment type="caution">
    <text evidence="7">The sequence shown here is derived from an EMBL/GenBank/DDBJ whole genome shotgun (WGS) entry which is preliminary data.</text>
</comment>
<feature type="domain" description="Glycoside hydrolase family 2 catalytic" evidence="5">
    <location>
        <begin position="421"/>
        <end position="537"/>
    </location>
</feature>
<evidence type="ECO:0000313" key="8">
    <source>
        <dbReference type="Proteomes" id="UP000236290"/>
    </source>
</evidence>
<dbReference type="GO" id="GO:0005975">
    <property type="term" value="P:carbohydrate metabolic process"/>
    <property type="evidence" value="ECO:0007669"/>
    <property type="project" value="InterPro"/>
</dbReference>
<dbReference type="Pfam" id="PF02837">
    <property type="entry name" value="Glyco_hydro_2_N"/>
    <property type="match status" value="1"/>
</dbReference>
<proteinExistence type="inferred from homology"/>
<gene>
    <name evidence="7" type="ORF">THARTR1_05091</name>
</gene>
<evidence type="ECO:0008006" key="9">
    <source>
        <dbReference type="Google" id="ProtNLM"/>
    </source>
</evidence>
<dbReference type="InterPro" id="IPR017853">
    <property type="entry name" value="GH"/>
</dbReference>
<dbReference type="InterPro" id="IPR036156">
    <property type="entry name" value="Beta-gal/glucu_dom_sf"/>
</dbReference>
<dbReference type="InterPro" id="IPR006103">
    <property type="entry name" value="Glyco_hydro_2_cat"/>
</dbReference>
<name>A0A2K0U9T7_TRIHA</name>
<reference evidence="7 8" key="1">
    <citation type="submission" date="2017-02" db="EMBL/GenBank/DDBJ databases">
        <title>Genomes of Trichoderma spp. with biocontrol activity.</title>
        <authorList>
            <person name="Gardiner D."/>
            <person name="Kazan K."/>
            <person name="Vos C."/>
            <person name="Harvey P."/>
        </authorList>
    </citation>
    <scope>NUCLEOTIDE SEQUENCE [LARGE SCALE GENOMIC DNA]</scope>
    <source>
        <strain evidence="7 8">Tr1</strain>
    </source>
</reference>
<dbReference type="AlphaFoldDB" id="A0A2K0U9T7"/>
<evidence type="ECO:0000259" key="6">
    <source>
        <dbReference type="Pfam" id="PF02837"/>
    </source>
</evidence>
<dbReference type="PANTHER" id="PTHR42732">
    <property type="entry name" value="BETA-GALACTOSIDASE"/>
    <property type="match status" value="1"/>
</dbReference>
<dbReference type="SUPFAM" id="SSF51445">
    <property type="entry name" value="(Trans)glycosidases"/>
    <property type="match status" value="1"/>
</dbReference>
<accession>A0A2K0U9T7</accession>
<evidence type="ECO:0000256" key="3">
    <source>
        <dbReference type="ARBA" id="ARBA00023295"/>
    </source>
</evidence>
<dbReference type="InterPro" id="IPR006102">
    <property type="entry name" value="Ig-like_GH2"/>
</dbReference>
<dbReference type="OrthoDB" id="20872at2759"/>
<dbReference type="Pfam" id="PF02836">
    <property type="entry name" value="Glyco_hydro_2_C"/>
    <property type="match status" value="1"/>
</dbReference>
<evidence type="ECO:0000259" key="5">
    <source>
        <dbReference type="Pfam" id="PF02836"/>
    </source>
</evidence>
<dbReference type="Proteomes" id="UP000236290">
    <property type="component" value="Unassembled WGS sequence"/>
</dbReference>
<sequence length="700" mass="78994">MQGQPQYHDSSEYPRPDFQRTGSRWLSLNGPWDFLFDDDDVGLSLRWQRSGLPAQISVKKALKKSETGDQSESDTITQRIAAGTQNLLKDNLFTRDSLGKVNHKRPIAVPFVFQCPASGINERGIHEVLWYERTISDLRDKTERQEGRRLLLRFGAVDYEASVWVDGSFVGSHRGGHVPFQLDITDAIDANATGDHRLTVRVFDSAYDLTQPRGKQYWGAQPESIFYTPSGGIWQSVWLEIVPTARIADSSNGTVIRSNDIHAGDIQFEIATQGLQASHGYVVEAEVNFGGQLVSKSPKVDVREGSGRFSLSARLSKESVSALPESTLKDAPLSDVSCWRDGVALWSPEHPQLYDLTVRLFDSFSGREVDEIKTTTGMRSIQWSNGDGLWRLNDAPYFQMLNLDQGYWPNSFLTPEFSYSLEVDIECAKKMGFNGCRKHQKVEDPRFYYWADKKGYLVWAEMANAYQFSREYVDRFNQEWTESVKLAINHPSVVTWTPVNESWAYTSLKDNAEQRNHIRSLYYLTKTLDPTRSINDNCGWEHVCTDLSTFHDYSDGPELEKTCADLDAILSPKAGRDLFVGEIPNVDKGTRHPPGAPIICSECGGINITLAKKDDGEESRDWGYTTAADPEDLLKRVERVVKGVAGGGYCCGFVYTQLTDIEQETNGLYTFSRREKLDPAKVKAVMEKAAQMFYKRVKSV</sequence>
<dbReference type="SUPFAM" id="SSF49785">
    <property type="entry name" value="Galactose-binding domain-like"/>
    <property type="match status" value="1"/>
</dbReference>
<dbReference type="SUPFAM" id="SSF49303">
    <property type="entry name" value="beta-Galactosidase/glucuronidase domain"/>
    <property type="match status" value="1"/>
</dbReference>
<dbReference type="Gene3D" id="3.20.20.80">
    <property type="entry name" value="Glycosidases"/>
    <property type="match status" value="1"/>
</dbReference>
<dbReference type="GO" id="GO:0004553">
    <property type="term" value="F:hydrolase activity, hydrolyzing O-glycosyl compounds"/>
    <property type="evidence" value="ECO:0007669"/>
    <property type="project" value="InterPro"/>
</dbReference>
<dbReference type="Pfam" id="PF00703">
    <property type="entry name" value="Glyco_hydro_2"/>
    <property type="match status" value="1"/>
</dbReference>
<evidence type="ECO:0000313" key="7">
    <source>
        <dbReference type="EMBL" id="PNP54534.1"/>
    </source>
</evidence>
<keyword evidence="2" id="KW-0378">Hydrolase</keyword>
<dbReference type="InterPro" id="IPR051913">
    <property type="entry name" value="GH2_Domain-Containing"/>
</dbReference>
<dbReference type="InterPro" id="IPR013783">
    <property type="entry name" value="Ig-like_fold"/>
</dbReference>